<gene>
    <name evidence="6" type="ORF">H9968_06905</name>
</gene>
<dbReference type="InterPro" id="IPR027417">
    <property type="entry name" value="P-loop_NTPase"/>
</dbReference>
<evidence type="ECO:0000256" key="2">
    <source>
        <dbReference type="ARBA" id="ARBA00022741"/>
    </source>
</evidence>
<dbReference type="Proteomes" id="UP000824049">
    <property type="component" value="Unassembled WGS sequence"/>
</dbReference>
<dbReference type="InterPro" id="IPR017871">
    <property type="entry name" value="ABC_transporter-like_CS"/>
</dbReference>
<reference evidence="6" key="1">
    <citation type="journal article" date="2021" name="PeerJ">
        <title>Extensive microbial diversity within the chicken gut microbiome revealed by metagenomics and culture.</title>
        <authorList>
            <person name="Gilroy R."/>
            <person name="Ravi A."/>
            <person name="Getino M."/>
            <person name="Pursley I."/>
            <person name="Horton D.L."/>
            <person name="Alikhan N.F."/>
            <person name="Baker D."/>
            <person name="Gharbi K."/>
            <person name="Hall N."/>
            <person name="Watson M."/>
            <person name="Adriaenssens E.M."/>
            <person name="Foster-Nyarko E."/>
            <person name="Jarju S."/>
            <person name="Secka A."/>
            <person name="Antonio M."/>
            <person name="Oren A."/>
            <person name="Chaudhuri R.R."/>
            <person name="La Ragione R."/>
            <person name="Hildebrand F."/>
            <person name="Pallen M.J."/>
        </authorList>
    </citation>
    <scope>NUCLEOTIDE SEQUENCE</scope>
    <source>
        <strain evidence="6">CHK179-28034</strain>
    </source>
</reference>
<dbReference type="SMART" id="SM00382">
    <property type="entry name" value="AAA"/>
    <property type="match status" value="1"/>
</dbReference>
<keyword evidence="3 6" id="KW-0067">ATP-binding</keyword>
<dbReference type="InterPro" id="IPR003593">
    <property type="entry name" value="AAA+_ATPase"/>
</dbReference>
<dbReference type="SUPFAM" id="SSF52540">
    <property type="entry name" value="P-loop containing nucleoside triphosphate hydrolases"/>
    <property type="match status" value="1"/>
</dbReference>
<evidence type="ECO:0000256" key="3">
    <source>
        <dbReference type="ARBA" id="ARBA00022840"/>
    </source>
</evidence>
<dbReference type="PROSITE" id="PS00211">
    <property type="entry name" value="ABC_TRANSPORTER_1"/>
    <property type="match status" value="1"/>
</dbReference>
<evidence type="ECO:0000256" key="4">
    <source>
        <dbReference type="ARBA" id="ARBA00066388"/>
    </source>
</evidence>
<evidence type="ECO:0000313" key="7">
    <source>
        <dbReference type="Proteomes" id="UP000824049"/>
    </source>
</evidence>
<name>A0A9D2J7S7_9FIRM</name>
<reference evidence="6" key="2">
    <citation type="submission" date="2021-04" db="EMBL/GenBank/DDBJ databases">
        <authorList>
            <person name="Gilroy R."/>
        </authorList>
    </citation>
    <scope>NUCLEOTIDE SEQUENCE</scope>
    <source>
        <strain evidence="6">CHK179-28034</strain>
    </source>
</reference>
<dbReference type="InterPro" id="IPR003439">
    <property type="entry name" value="ABC_transporter-like_ATP-bd"/>
</dbReference>
<dbReference type="Gene3D" id="3.40.50.300">
    <property type="entry name" value="P-loop containing nucleotide triphosphate hydrolases"/>
    <property type="match status" value="1"/>
</dbReference>
<dbReference type="GO" id="GO:0016887">
    <property type="term" value="F:ATP hydrolysis activity"/>
    <property type="evidence" value="ECO:0007669"/>
    <property type="project" value="InterPro"/>
</dbReference>
<dbReference type="EC" id="7.6.2.9" evidence="4"/>
<comment type="caution">
    <text evidence="6">The sequence shown here is derived from an EMBL/GenBank/DDBJ whole genome shotgun (WGS) entry which is preliminary data.</text>
</comment>
<dbReference type="PANTHER" id="PTHR42788:SF13">
    <property type="entry name" value="ALIPHATIC SULFONATES IMPORT ATP-BINDING PROTEIN SSUB"/>
    <property type="match status" value="1"/>
</dbReference>
<dbReference type="InterPro" id="IPR050166">
    <property type="entry name" value="ABC_transporter_ATP-bind"/>
</dbReference>
<organism evidence="6 7">
    <name type="scientific">Candidatus Anaerobutyricum stercoris</name>
    <dbReference type="NCBI Taxonomy" id="2838457"/>
    <lineage>
        <taxon>Bacteria</taxon>
        <taxon>Bacillati</taxon>
        <taxon>Bacillota</taxon>
        <taxon>Clostridia</taxon>
        <taxon>Lachnospirales</taxon>
        <taxon>Lachnospiraceae</taxon>
        <taxon>Anaerobutyricum</taxon>
    </lineage>
</organism>
<sequence>MSLVLKNVSKTFDDTNQATLKNVDLEIKQGEFLCVVGRSGCGKSTLLNLIAGLEKPTSGEILLNGKPVTGPGADRTVMFQEHALFPWLNVIQNVKFGMEMTGVPKEEQERRSDKYLEMMQLNDYREYAIHQLSGGMRQRVALARAFTMDSEILLMDEPFSALDKQTSNRLRKELQEIWMQTQKTIFFITHSVEEAVFLGDRIAVMSATKGCIRNIVNVELERPRHVYDEKFIEYRHKILDEIQGEDENA</sequence>
<dbReference type="AlphaFoldDB" id="A0A9D2J7S7"/>
<accession>A0A9D2J7S7</accession>
<protein>
    <recommendedName>
        <fullName evidence="4">ABC-type quaternary amine transporter</fullName>
        <ecNumber evidence="4">7.6.2.9</ecNumber>
    </recommendedName>
</protein>
<dbReference type="GO" id="GO:0005524">
    <property type="term" value="F:ATP binding"/>
    <property type="evidence" value="ECO:0007669"/>
    <property type="project" value="UniProtKB-KW"/>
</dbReference>
<dbReference type="GO" id="GO:0015418">
    <property type="term" value="F:ABC-type quaternary ammonium compound transporting activity"/>
    <property type="evidence" value="ECO:0007669"/>
    <property type="project" value="UniProtKB-EC"/>
</dbReference>
<evidence type="ECO:0000259" key="5">
    <source>
        <dbReference type="PROSITE" id="PS50893"/>
    </source>
</evidence>
<dbReference type="FunFam" id="3.40.50.300:FF:000425">
    <property type="entry name" value="Probable ABC transporter, ATP-binding subunit"/>
    <property type="match status" value="1"/>
</dbReference>
<evidence type="ECO:0000256" key="1">
    <source>
        <dbReference type="ARBA" id="ARBA00022448"/>
    </source>
</evidence>
<keyword evidence="2" id="KW-0547">Nucleotide-binding</keyword>
<dbReference type="PROSITE" id="PS50893">
    <property type="entry name" value="ABC_TRANSPORTER_2"/>
    <property type="match status" value="1"/>
</dbReference>
<keyword evidence="1" id="KW-0813">Transport</keyword>
<feature type="domain" description="ABC transporter" evidence="5">
    <location>
        <begin position="3"/>
        <end position="232"/>
    </location>
</feature>
<dbReference type="EMBL" id="DXBR01000059">
    <property type="protein sequence ID" value="HIZ39638.1"/>
    <property type="molecule type" value="Genomic_DNA"/>
</dbReference>
<dbReference type="PANTHER" id="PTHR42788">
    <property type="entry name" value="TAURINE IMPORT ATP-BINDING PROTEIN-RELATED"/>
    <property type="match status" value="1"/>
</dbReference>
<dbReference type="Pfam" id="PF00005">
    <property type="entry name" value="ABC_tran"/>
    <property type="match status" value="1"/>
</dbReference>
<evidence type="ECO:0000313" key="6">
    <source>
        <dbReference type="EMBL" id="HIZ39638.1"/>
    </source>
</evidence>
<dbReference type="CDD" id="cd03293">
    <property type="entry name" value="ABC_NrtD_SsuB_transporters"/>
    <property type="match status" value="1"/>
</dbReference>
<proteinExistence type="predicted"/>